<dbReference type="AlphaFoldDB" id="A0A0J8DFS2"/>
<comment type="caution">
    <text evidence="2">The sequence shown here is derived from an EMBL/GenBank/DDBJ whole genome shotgun (WGS) entry which is preliminary data.</text>
</comment>
<evidence type="ECO:0000313" key="3">
    <source>
        <dbReference type="Proteomes" id="UP000036756"/>
    </source>
</evidence>
<dbReference type="Proteomes" id="UP000036756">
    <property type="component" value="Unassembled WGS sequence"/>
</dbReference>
<gene>
    <name evidence="2" type="ORF">CLCY_7c01360</name>
</gene>
<evidence type="ECO:0000256" key="1">
    <source>
        <dbReference type="SAM" id="Phobius"/>
    </source>
</evidence>
<name>A0A0J8DFS2_CLOCY</name>
<reference evidence="2 3" key="1">
    <citation type="submission" date="2015-06" db="EMBL/GenBank/DDBJ databases">
        <title>Draft genome sequence of the purine-degrading Clostridium cylindrosporum HC-1 (DSM 605).</title>
        <authorList>
            <person name="Poehlein A."/>
            <person name="Schiel-Bengelsdorf B."/>
            <person name="Bengelsdorf F."/>
            <person name="Daniel R."/>
            <person name="Duerre P."/>
        </authorList>
    </citation>
    <scope>NUCLEOTIDE SEQUENCE [LARGE SCALE GENOMIC DNA]</scope>
    <source>
        <strain evidence="2 3">DSM 605</strain>
    </source>
</reference>
<keyword evidence="3" id="KW-1185">Reference proteome</keyword>
<feature type="transmembrane region" description="Helical" evidence="1">
    <location>
        <begin position="66"/>
        <end position="85"/>
    </location>
</feature>
<keyword evidence="1" id="KW-1133">Transmembrane helix</keyword>
<feature type="transmembrane region" description="Helical" evidence="1">
    <location>
        <begin position="91"/>
        <end position="115"/>
    </location>
</feature>
<keyword evidence="1" id="KW-0472">Membrane</keyword>
<dbReference type="RefSeq" id="WP_048569462.1">
    <property type="nucleotide sequence ID" value="NZ_LFVU01000003.1"/>
</dbReference>
<proteinExistence type="predicted"/>
<evidence type="ECO:0000313" key="2">
    <source>
        <dbReference type="EMBL" id="KMT23089.1"/>
    </source>
</evidence>
<dbReference type="EMBL" id="LFVU01000003">
    <property type="protein sequence ID" value="KMT23089.1"/>
    <property type="molecule type" value="Genomic_DNA"/>
</dbReference>
<protein>
    <submittedName>
        <fullName evidence="2">Uncharacterized protein</fullName>
    </submittedName>
</protein>
<organism evidence="2 3">
    <name type="scientific">Clostridium cylindrosporum DSM 605</name>
    <dbReference type="NCBI Taxonomy" id="1121307"/>
    <lineage>
        <taxon>Bacteria</taxon>
        <taxon>Bacillati</taxon>
        <taxon>Bacillota</taxon>
        <taxon>Clostridia</taxon>
        <taxon>Eubacteriales</taxon>
        <taxon>Clostridiaceae</taxon>
        <taxon>Clostridium</taxon>
    </lineage>
</organism>
<dbReference type="STRING" id="1121307.CLCY_7c01360"/>
<accession>A0A0J8DFS2</accession>
<sequence>MKTKIINVNFKCGKIHQNNDDRLENLHSSLAEKFKKSRMEFERIYSIERRIEGFIGFNQKDYEQKVGWSILGISIVYIYVVAILLNFHNSLFTVALLLVGEWYILGLRGKLFAIFKSIKLSKCLKSMSKDSLGILKNLILERDKIEKSIENNKYIEYKYLLKYIQDDLLRERFFELIEEYISTNSVDNLNQAAKYAVKESHKVNFGLRREF</sequence>
<keyword evidence="1" id="KW-0812">Transmembrane</keyword>
<dbReference type="PATRIC" id="fig|1121307.3.peg.2419"/>